<dbReference type="InParanoid" id="E3NFV9"/>
<evidence type="ECO:0000313" key="3">
    <source>
        <dbReference type="Proteomes" id="UP000008281"/>
    </source>
</evidence>
<protein>
    <submittedName>
        <fullName evidence="2">Uncharacterized protein</fullName>
    </submittedName>
</protein>
<keyword evidence="1" id="KW-1133">Transmembrane helix</keyword>
<keyword evidence="3" id="KW-1185">Reference proteome</keyword>
<sequence>MPLPFDLARNAYRPISQFPEYQSFSYNFDYVTIYILFLFICLLPTIYSTSKMLIFYQKKKNSSTDREIHPYVFKSFLSMQFMNINCTMLDFFVYRIPFTSAVTFYASTMKPDSFIRYLVAALYGFEYISQLYTVMFCFVRVLVLFHPKRHLKISRYLYILWSITSLLISLIGCSPHIMTNAMAMQLDYPFQYGSIILTTMVGYASHAQVVGGYTFAIFVTACIVLTTLAMLLKMKSLKLMKISEFRTLKNVRVSKFRNFGISELSEFQIFGLSESRTIPNFGFSEFRNFGIFRFSDFRTFGMTQNSRRKSKAEMTLTITMCIILIPSLFSLFLTLTVLVAVRYTSYVILIRPIVLDCRVNIVSCYFYWTHPYFKINPVSKSTTVRSLSTN</sequence>
<dbReference type="PANTHER" id="PTHR47516:SF1">
    <property type="entry name" value="SERPENTINE RECEPTOR, CLASS T-RELATED"/>
    <property type="match status" value="1"/>
</dbReference>
<dbReference type="Pfam" id="PF10322">
    <property type="entry name" value="7TM_GPCR_Sru"/>
    <property type="match status" value="2"/>
</dbReference>
<feature type="transmembrane region" description="Helical" evidence="1">
    <location>
        <begin position="157"/>
        <end position="178"/>
    </location>
</feature>
<dbReference type="HOGENOM" id="CLU_049496_2_0_1"/>
<dbReference type="PANTHER" id="PTHR47516">
    <property type="entry name" value="SERPENTINE RECEPTOR, CLASS U-RELATED"/>
    <property type="match status" value="1"/>
</dbReference>
<dbReference type="AlphaFoldDB" id="E3NFV9"/>
<name>E3NFV9_CAERE</name>
<organism evidence="3">
    <name type="scientific">Caenorhabditis remanei</name>
    <name type="common">Caenorhabditis vulgaris</name>
    <dbReference type="NCBI Taxonomy" id="31234"/>
    <lineage>
        <taxon>Eukaryota</taxon>
        <taxon>Metazoa</taxon>
        <taxon>Ecdysozoa</taxon>
        <taxon>Nematoda</taxon>
        <taxon>Chromadorea</taxon>
        <taxon>Rhabditida</taxon>
        <taxon>Rhabditina</taxon>
        <taxon>Rhabditomorpha</taxon>
        <taxon>Rhabditoidea</taxon>
        <taxon>Rhabditidae</taxon>
        <taxon>Peloderinae</taxon>
        <taxon>Caenorhabditis</taxon>
    </lineage>
</organism>
<feature type="transmembrane region" description="Helical" evidence="1">
    <location>
        <begin position="114"/>
        <end position="145"/>
    </location>
</feature>
<reference evidence="2" key="1">
    <citation type="submission" date="2007-07" db="EMBL/GenBank/DDBJ databases">
        <title>PCAP assembly of the Caenorhabditis remanei genome.</title>
        <authorList>
            <consortium name="The Caenorhabditis remanei Sequencing Consortium"/>
            <person name="Wilson R.K."/>
        </authorList>
    </citation>
    <scope>NUCLEOTIDE SEQUENCE [LARGE SCALE GENOMIC DNA]</scope>
    <source>
        <strain evidence="2">PB4641</strain>
    </source>
</reference>
<dbReference type="EMBL" id="DS268645">
    <property type="protein sequence ID" value="EFO96571.1"/>
    <property type="molecule type" value="Genomic_DNA"/>
</dbReference>
<gene>
    <name evidence="2" type="ORF">CRE_23144</name>
</gene>
<keyword evidence="1" id="KW-0472">Membrane</keyword>
<accession>E3NFV9</accession>
<dbReference type="InterPro" id="IPR003839">
    <property type="entry name" value="7TM_GPCR_serpentine_rcpt_Sru"/>
</dbReference>
<dbReference type="eggNOG" id="ENOG502TJMP">
    <property type="taxonomic scope" value="Eukaryota"/>
</dbReference>
<feature type="transmembrane region" description="Helical" evidence="1">
    <location>
        <begin position="210"/>
        <end position="232"/>
    </location>
</feature>
<dbReference type="OrthoDB" id="5887438at2759"/>
<dbReference type="Proteomes" id="UP000008281">
    <property type="component" value="Unassembled WGS sequence"/>
</dbReference>
<feature type="transmembrane region" description="Helical" evidence="1">
    <location>
        <begin position="316"/>
        <end position="340"/>
    </location>
</feature>
<evidence type="ECO:0000256" key="1">
    <source>
        <dbReference type="SAM" id="Phobius"/>
    </source>
</evidence>
<proteinExistence type="predicted"/>
<feature type="transmembrane region" description="Helical" evidence="1">
    <location>
        <begin position="31"/>
        <end position="50"/>
    </location>
</feature>
<evidence type="ECO:0000313" key="2">
    <source>
        <dbReference type="EMBL" id="EFO96571.1"/>
    </source>
</evidence>
<keyword evidence="1" id="KW-0812">Transmembrane</keyword>